<organism evidence="2 3">
    <name type="scientific">Aureobasidium subglaciale (strain EXF-2481)</name>
    <name type="common">Aureobasidium pullulans var. subglaciale</name>
    <dbReference type="NCBI Taxonomy" id="1043005"/>
    <lineage>
        <taxon>Eukaryota</taxon>
        <taxon>Fungi</taxon>
        <taxon>Dikarya</taxon>
        <taxon>Ascomycota</taxon>
        <taxon>Pezizomycotina</taxon>
        <taxon>Dothideomycetes</taxon>
        <taxon>Dothideomycetidae</taxon>
        <taxon>Dothideales</taxon>
        <taxon>Saccotheciaceae</taxon>
        <taxon>Aureobasidium</taxon>
    </lineage>
</organism>
<evidence type="ECO:0000256" key="1">
    <source>
        <dbReference type="SAM" id="MobiDB-lite"/>
    </source>
</evidence>
<dbReference type="GeneID" id="25365810"/>
<proteinExistence type="predicted"/>
<gene>
    <name evidence="2" type="ORF">AUEXF2481DRAFT_372907</name>
</gene>
<keyword evidence="3" id="KW-1185">Reference proteome</keyword>
<evidence type="ECO:0000313" key="2">
    <source>
        <dbReference type="EMBL" id="KEQ98732.1"/>
    </source>
</evidence>
<name>A0A074YX35_AURSE</name>
<dbReference type="EMBL" id="KL584751">
    <property type="protein sequence ID" value="KEQ98732.1"/>
    <property type="molecule type" value="Genomic_DNA"/>
</dbReference>
<feature type="region of interest" description="Disordered" evidence="1">
    <location>
        <begin position="1"/>
        <end position="31"/>
    </location>
</feature>
<dbReference type="InParanoid" id="A0A074YX35"/>
<dbReference type="AlphaFoldDB" id="A0A074YX35"/>
<sequence>MNGHHHRQPATPPLGFDLHPRAPNHGSARPALPLAKLCEKSLKRREARRNMDRGIRFVWESRSTRHAHVIFDIDDAKLHL</sequence>
<accession>A0A074YX35</accession>
<evidence type="ECO:0000313" key="3">
    <source>
        <dbReference type="Proteomes" id="UP000030641"/>
    </source>
</evidence>
<dbReference type="Proteomes" id="UP000030641">
    <property type="component" value="Unassembled WGS sequence"/>
</dbReference>
<protein>
    <submittedName>
        <fullName evidence="2">Uncharacterized protein</fullName>
    </submittedName>
</protein>
<reference evidence="2 3" key="1">
    <citation type="journal article" date="2014" name="BMC Genomics">
        <title>Genome sequencing of four Aureobasidium pullulans varieties: biotechnological potential, stress tolerance, and description of new species.</title>
        <authorList>
            <person name="Gostin Ar C."/>
            <person name="Ohm R.A."/>
            <person name="Kogej T."/>
            <person name="Sonjak S."/>
            <person name="Turk M."/>
            <person name="Zajc J."/>
            <person name="Zalar P."/>
            <person name="Grube M."/>
            <person name="Sun H."/>
            <person name="Han J."/>
            <person name="Sharma A."/>
            <person name="Chiniquy J."/>
            <person name="Ngan C.Y."/>
            <person name="Lipzen A."/>
            <person name="Barry K."/>
            <person name="Grigoriev I.V."/>
            <person name="Gunde-Cimerman N."/>
        </authorList>
    </citation>
    <scope>NUCLEOTIDE SEQUENCE [LARGE SCALE GENOMIC DNA]</scope>
    <source>
        <strain evidence="2 3">EXF-2481</strain>
    </source>
</reference>
<dbReference type="RefSeq" id="XP_013347656.1">
    <property type="nucleotide sequence ID" value="XM_013492202.1"/>
</dbReference>
<dbReference type="HOGENOM" id="CLU_2589340_0_0_1"/>